<dbReference type="KEGG" id="bxb:DR64_1313"/>
<dbReference type="PATRIC" id="fig|266265.5.peg.850"/>
<sequence>MSDITHTGEHQALVVGATGIIGSAILHRLGAAEGWTAIGLSRSRRVAEGRARMLEVDLLDPQDCARKLGALNRITHIFYAAYQARPSRAEEVAPNVQMLRNVVDAVSGRARGLKKIVLITGAKFYGIQWGRVKTPMKETDARQLPPNFYYDQEDFLRDAQRQADWHWCNLIPPFVSGYSVGNPMNLVMAIGVFASLSRELNLPLRFPGLPGAWSALQQIADAEQIAAAAHWAATSPAANNEAFNVTNGDPIRWENFWPAVAGHFGMRLEAPKTLPLGRLMADNEAAWARMVERYRLQAASIAKLVDWNWADYMFRMEYDVLMETGKIRRAGFQDCVDTTERFLARFRQLQQQQIIPR</sequence>
<dbReference type="CDD" id="cd08948">
    <property type="entry name" value="5beta-POR_like_SDR_a"/>
    <property type="match status" value="1"/>
</dbReference>
<accession>Q143W6</accession>
<dbReference type="OrthoDB" id="4392084at2"/>
<dbReference type="PANTHER" id="PTHR32487">
    <property type="entry name" value="3-OXO-DELTA(4,5)-STEROID 5-BETA-REDUCTASE"/>
    <property type="match status" value="1"/>
</dbReference>
<proteinExistence type="predicted"/>
<feature type="domain" description="PRISE-like Rossmann-fold" evidence="1">
    <location>
        <begin position="66"/>
        <end position="356"/>
    </location>
</feature>
<dbReference type="Gene3D" id="3.40.50.720">
    <property type="entry name" value="NAD(P)-binding Rossmann-like Domain"/>
    <property type="match status" value="1"/>
</dbReference>
<dbReference type="SMR" id="Q143W6"/>
<organism evidence="2 3">
    <name type="scientific">Paraburkholderia xenovorans (strain LB400)</name>
    <dbReference type="NCBI Taxonomy" id="266265"/>
    <lineage>
        <taxon>Bacteria</taxon>
        <taxon>Pseudomonadati</taxon>
        <taxon>Pseudomonadota</taxon>
        <taxon>Betaproteobacteria</taxon>
        <taxon>Burkholderiales</taxon>
        <taxon>Burkholderiaceae</taxon>
        <taxon>Paraburkholderia</taxon>
    </lineage>
</organism>
<dbReference type="InterPro" id="IPR036291">
    <property type="entry name" value="NAD(P)-bd_dom_sf"/>
</dbReference>
<gene>
    <name evidence="2" type="ORF">Bxe_A3616</name>
</gene>
<name>Q143W6_PARXL</name>
<keyword evidence="3" id="KW-1185">Reference proteome</keyword>
<dbReference type="eggNOG" id="COG0451">
    <property type="taxonomic scope" value="Bacteria"/>
</dbReference>
<dbReference type="SUPFAM" id="SSF51735">
    <property type="entry name" value="NAD(P)-binding Rossmann-fold domains"/>
    <property type="match status" value="1"/>
</dbReference>
<evidence type="ECO:0000259" key="1">
    <source>
        <dbReference type="Pfam" id="PF22917"/>
    </source>
</evidence>
<dbReference type="Proteomes" id="UP000001817">
    <property type="component" value="Chromosome 1"/>
</dbReference>
<dbReference type="EMBL" id="CP000270">
    <property type="protein sequence ID" value="ABE29373.1"/>
    <property type="molecule type" value="Genomic_DNA"/>
</dbReference>
<dbReference type="RefSeq" id="WP_011487143.1">
    <property type="nucleotide sequence ID" value="NC_007951.1"/>
</dbReference>
<dbReference type="KEGG" id="bxe:Bxe_A3616"/>
<dbReference type="AlphaFoldDB" id="Q143W6"/>
<dbReference type="Pfam" id="PF22917">
    <property type="entry name" value="PRISE"/>
    <property type="match status" value="1"/>
</dbReference>
<protein>
    <recommendedName>
        <fullName evidence="1">PRISE-like Rossmann-fold domain-containing protein</fullName>
    </recommendedName>
</protein>
<dbReference type="InterPro" id="IPR055222">
    <property type="entry name" value="PRISE-like_Rossmann-fold"/>
</dbReference>
<reference evidence="2 3" key="1">
    <citation type="journal article" date="2006" name="Proc. Natl. Acad. Sci. U.S.A.">
        <title>Burkholderia xenovorans LB400 harbors a multi-replicon, 9.73-Mbp genome shaped for versatility.</title>
        <authorList>
            <person name="Chain P.S."/>
            <person name="Denef V.J."/>
            <person name="Konstantinidis K.T."/>
            <person name="Vergez L.M."/>
            <person name="Agullo L."/>
            <person name="Reyes V.L."/>
            <person name="Hauser L."/>
            <person name="Cordova M."/>
            <person name="Gomez L."/>
            <person name="Gonzalez M."/>
            <person name="Land M."/>
            <person name="Lao V."/>
            <person name="Larimer F."/>
            <person name="LiPuma J.J."/>
            <person name="Mahenthiralingam E."/>
            <person name="Malfatti S.A."/>
            <person name="Marx C.J."/>
            <person name="Parnell J.J."/>
            <person name="Ramette A."/>
            <person name="Richardson P."/>
            <person name="Seeger M."/>
            <person name="Smith D."/>
            <person name="Spilker T."/>
            <person name="Sul W.J."/>
            <person name="Tsoi T.V."/>
            <person name="Ulrich L.E."/>
            <person name="Zhulin I.B."/>
            <person name="Tiedje J.M."/>
        </authorList>
    </citation>
    <scope>NUCLEOTIDE SEQUENCE [LARGE SCALE GENOMIC DNA]</scope>
    <source>
        <strain evidence="2 3">LB400</strain>
    </source>
</reference>
<dbReference type="STRING" id="266265.Bxe_A3616"/>
<evidence type="ECO:0000313" key="2">
    <source>
        <dbReference type="EMBL" id="ABE29373.1"/>
    </source>
</evidence>
<dbReference type="PANTHER" id="PTHR32487:SF0">
    <property type="entry name" value="3-OXO-DELTA(4,5)-STEROID 5-BETA-REDUCTASE"/>
    <property type="match status" value="1"/>
</dbReference>
<evidence type="ECO:0000313" key="3">
    <source>
        <dbReference type="Proteomes" id="UP000001817"/>
    </source>
</evidence>